<evidence type="ECO:0000313" key="5">
    <source>
        <dbReference type="Proteomes" id="UP001165065"/>
    </source>
</evidence>
<keyword evidence="2" id="KW-0472">Membrane</keyword>
<dbReference type="SMART" id="SM00671">
    <property type="entry name" value="SEL1"/>
    <property type="match status" value="3"/>
</dbReference>
<dbReference type="EMBL" id="BRYA01000010">
    <property type="protein sequence ID" value="GMI31705.1"/>
    <property type="molecule type" value="Genomic_DNA"/>
</dbReference>
<protein>
    <recommendedName>
        <fullName evidence="3">Fe2OG dioxygenase domain-containing protein</fullName>
    </recommendedName>
</protein>
<dbReference type="Gene3D" id="1.25.40.10">
    <property type="entry name" value="Tetratricopeptide repeat domain"/>
    <property type="match status" value="2"/>
</dbReference>
<comment type="similarity">
    <text evidence="1">Belongs to the sel-1 family.</text>
</comment>
<dbReference type="Gene3D" id="2.60.120.620">
    <property type="entry name" value="q2cbj1_9rhob like domain"/>
    <property type="match status" value="1"/>
</dbReference>
<dbReference type="AlphaFoldDB" id="A0A9W7G3Q6"/>
<dbReference type="OrthoDB" id="45949at2759"/>
<dbReference type="InterPro" id="IPR006597">
    <property type="entry name" value="Sel1-like"/>
</dbReference>
<dbReference type="PANTHER" id="PTHR11102">
    <property type="entry name" value="SEL-1-LIKE PROTEIN"/>
    <property type="match status" value="1"/>
</dbReference>
<gene>
    <name evidence="4" type="ORF">TrCOL_g1944</name>
</gene>
<dbReference type="SUPFAM" id="SSF81901">
    <property type="entry name" value="HCP-like"/>
    <property type="match status" value="1"/>
</dbReference>
<keyword evidence="5" id="KW-1185">Reference proteome</keyword>
<organism evidence="4 5">
    <name type="scientific">Triparma columacea</name>
    <dbReference type="NCBI Taxonomy" id="722753"/>
    <lineage>
        <taxon>Eukaryota</taxon>
        <taxon>Sar</taxon>
        <taxon>Stramenopiles</taxon>
        <taxon>Ochrophyta</taxon>
        <taxon>Bolidophyceae</taxon>
        <taxon>Parmales</taxon>
        <taxon>Triparmaceae</taxon>
        <taxon>Triparma</taxon>
    </lineage>
</organism>
<dbReference type="InterPro" id="IPR011990">
    <property type="entry name" value="TPR-like_helical_dom_sf"/>
</dbReference>
<proteinExistence type="inferred from homology"/>
<evidence type="ECO:0000256" key="2">
    <source>
        <dbReference type="SAM" id="Phobius"/>
    </source>
</evidence>
<accession>A0A9W7G3Q6</accession>
<evidence type="ECO:0000256" key="1">
    <source>
        <dbReference type="ARBA" id="ARBA00038101"/>
    </source>
</evidence>
<evidence type="ECO:0000259" key="3">
    <source>
        <dbReference type="PROSITE" id="PS51471"/>
    </source>
</evidence>
<keyword evidence="2" id="KW-1133">Transmembrane helix</keyword>
<reference evidence="5" key="1">
    <citation type="journal article" date="2023" name="Commun. Biol.">
        <title>Genome analysis of Parmales, the sister group of diatoms, reveals the evolutionary specialization of diatoms from phago-mixotrophs to photoautotrophs.</title>
        <authorList>
            <person name="Ban H."/>
            <person name="Sato S."/>
            <person name="Yoshikawa S."/>
            <person name="Yamada K."/>
            <person name="Nakamura Y."/>
            <person name="Ichinomiya M."/>
            <person name="Sato N."/>
            <person name="Blanc-Mathieu R."/>
            <person name="Endo H."/>
            <person name="Kuwata A."/>
            <person name="Ogata H."/>
        </authorList>
    </citation>
    <scope>NUCLEOTIDE SEQUENCE [LARGE SCALE GENOMIC DNA]</scope>
</reference>
<dbReference type="InterPro" id="IPR050767">
    <property type="entry name" value="Sel1_AlgK"/>
</dbReference>
<dbReference type="InterPro" id="IPR005123">
    <property type="entry name" value="Oxoglu/Fe-dep_dioxygenase_dom"/>
</dbReference>
<evidence type="ECO:0000313" key="4">
    <source>
        <dbReference type="EMBL" id="GMI31705.1"/>
    </source>
</evidence>
<name>A0A9W7G3Q6_9STRA</name>
<feature type="domain" description="Fe2OG dioxygenase" evidence="3">
    <location>
        <begin position="234"/>
        <end position="328"/>
    </location>
</feature>
<dbReference type="Proteomes" id="UP001165065">
    <property type="component" value="Unassembled WGS sequence"/>
</dbReference>
<feature type="transmembrane region" description="Helical" evidence="2">
    <location>
        <begin position="21"/>
        <end position="38"/>
    </location>
</feature>
<dbReference type="PROSITE" id="PS51471">
    <property type="entry name" value="FE2OG_OXY"/>
    <property type="match status" value="1"/>
</dbReference>
<keyword evidence="2" id="KW-0812">Transmembrane</keyword>
<sequence>MSRKKKFGEREKVDTINTGKYRLGALAFLIIAVAMSRYKSFNLIGGILGGMDKPLPKSPILPTLDQWAPSLEDIEAAGTLHPSDIPPLPVFGDYSNETVIINGRFLQVAEGRVDHKGLLGGAAERAQSYFSVIPEFATPAEVEQILAILNDPDAVQFDEDPDTVDGMASHELYVDTVDFERGGRVTSSLKRDSTKEGMEERKEIRSKLKAIMDNVQDRLTQYVRFTYPSSPSLTPCYSLVRRYRSGERQTHDVHRDWNAKVTAVVSLSEYGEEYRGGLYVARSRSERMVVALGRGDTLVHDTSLLHGVKVEDDGPSSTRWSWIIWFRDSEKCADNSKEWFKDCPPDDAVCLSMYADSGAGGDKVEMIRLHHEAAKMGLSTSMVKLARAYLNQLPSHLPLDLKKAADLYREAAARANEPDAIYGLAQLTLQGFVRQRDDTKMGHLLQEVAALLERAANANHQYAMFNLGVMHRYGYAAAWGGEKDAKLAAEWFENSGLPEGYYAASTYYSSIGDNERSKKLMSRAKRMGYGTEWRKRARIAVGSGGAGGVDINMAWPPFFQTGVVPDKF</sequence>
<dbReference type="PANTHER" id="PTHR11102:SF160">
    <property type="entry name" value="ERAD-ASSOCIATED E3 UBIQUITIN-PROTEIN LIGASE COMPONENT HRD3"/>
    <property type="match status" value="1"/>
</dbReference>
<comment type="caution">
    <text evidence="4">The sequence shown here is derived from an EMBL/GenBank/DDBJ whole genome shotgun (WGS) entry which is preliminary data.</text>
</comment>